<dbReference type="InterPro" id="IPR006685">
    <property type="entry name" value="MscS_channel_2nd"/>
</dbReference>
<dbReference type="InterPro" id="IPR049278">
    <property type="entry name" value="MS_channel_C"/>
</dbReference>
<name>A0ABY8NEB4_9GAMM</name>
<comment type="similarity">
    <text evidence="2">Belongs to the MscS (TC 1.A.23) family.</text>
</comment>
<dbReference type="Pfam" id="PF21082">
    <property type="entry name" value="MS_channel_3rd"/>
    <property type="match status" value="1"/>
</dbReference>
<dbReference type="InterPro" id="IPR011066">
    <property type="entry name" value="MscS_channel_C_sf"/>
</dbReference>
<evidence type="ECO:0000259" key="10">
    <source>
        <dbReference type="Pfam" id="PF21088"/>
    </source>
</evidence>
<dbReference type="InterPro" id="IPR045042">
    <property type="entry name" value="YnaI-like"/>
</dbReference>
<dbReference type="Pfam" id="PF21088">
    <property type="entry name" value="MS_channel_1st"/>
    <property type="match status" value="1"/>
</dbReference>
<evidence type="ECO:0000259" key="8">
    <source>
        <dbReference type="Pfam" id="PF00924"/>
    </source>
</evidence>
<dbReference type="Gene3D" id="1.10.287.1260">
    <property type="match status" value="1"/>
</dbReference>
<dbReference type="PROSITE" id="PS01246">
    <property type="entry name" value="UPF0003"/>
    <property type="match status" value="1"/>
</dbReference>
<keyword evidence="3" id="KW-1003">Cell membrane</keyword>
<dbReference type="Gene3D" id="2.30.30.60">
    <property type="match status" value="1"/>
</dbReference>
<evidence type="ECO:0000256" key="2">
    <source>
        <dbReference type="ARBA" id="ARBA00008017"/>
    </source>
</evidence>
<dbReference type="InterPro" id="IPR010920">
    <property type="entry name" value="LSM_dom_sf"/>
</dbReference>
<evidence type="ECO:0000256" key="7">
    <source>
        <dbReference type="SAM" id="Phobius"/>
    </source>
</evidence>
<keyword evidence="4 7" id="KW-0812">Transmembrane</keyword>
<evidence type="ECO:0000313" key="12">
    <source>
        <dbReference type="Proteomes" id="UP001236500"/>
    </source>
</evidence>
<dbReference type="InterPro" id="IPR011014">
    <property type="entry name" value="MscS_channel_TM-2"/>
</dbReference>
<protein>
    <submittedName>
        <fullName evidence="11">Mechanosensitive ion channel family protein</fullName>
    </submittedName>
</protein>
<feature type="domain" description="Mechanosensitive ion channel MscS" evidence="8">
    <location>
        <begin position="183"/>
        <end position="252"/>
    </location>
</feature>
<feature type="transmembrane region" description="Helical" evidence="7">
    <location>
        <begin position="17"/>
        <end position="40"/>
    </location>
</feature>
<sequence length="377" mass="41716">MESAKAFLRSLVGDDRLWIAEVFLLVLATAFAAWLLSLFVSRLQVRAERTVNPWDDALCGAINPPASLLVWLVGLSLAAARAGKATGAEIFSIATTVREVGFIVLITWFALRFAKAVEQNLADPRFMGKPMDATTVRAMGKLIRASIIITAAMVVMQHFGYSISGVLAFGGIGGLAIGFAAKDLLANFFGGLMIYLDRPFKVGDWVRSPDKEIEGTVEDIGWRLTRIRTFDKRPLYIPNGVFTQISVENPSRMLNRRIYETVGIRYDDAHLMAPIVNDVRAMLQQHPEIDANQTLIVNFNSFAPSSLDFFIYTFTKTTNWVRYHEIKQDVLLKILEIIEARGASCAFPTSTLHIADLPELALVADRQQSVGTGMAAK</sequence>
<dbReference type="SUPFAM" id="SSF82689">
    <property type="entry name" value="Mechanosensitive channel protein MscS (YggB), C-terminal domain"/>
    <property type="match status" value="1"/>
</dbReference>
<proteinExistence type="inferred from homology"/>
<dbReference type="SUPFAM" id="SSF82861">
    <property type="entry name" value="Mechanosensitive channel protein MscS (YggB), transmembrane region"/>
    <property type="match status" value="1"/>
</dbReference>
<gene>
    <name evidence="11" type="ORF">PVT68_02910</name>
</gene>
<keyword evidence="5 7" id="KW-1133">Transmembrane helix</keyword>
<dbReference type="InterPro" id="IPR006686">
    <property type="entry name" value="MscS_channel_CS"/>
</dbReference>
<dbReference type="RefSeq" id="WP_280321100.1">
    <property type="nucleotide sequence ID" value="NZ_CP118605.1"/>
</dbReference>
<dbReference type="InterPro" id="IPR049142">
    <property type="entry name" value="MS_channel_1st"/>
</dbReference>
<dbReference type="PANTHER" id="PTHR43634:SF2">
    <property type="entry name" value="LOW CONDUCTANCE MECHANOSENSITIVE CHANNEL YNAI"/>
    <property type="match status" value="1"/>
</dbReference>
<keyword evidence="6 7" id="KW-0472">Membrane</keyword>
<dbReference type="Pfam" id="PF00924">
    <property type="entry name" value="MS_channel_2nd"/>
    <property type="match status" value="1"/>
</dbReference>
<dbReference type="Proteomes" id="UP001236500">
    <property type="component" value="Chromosome"/>
</dbReference>
<evidence type="ECO:0000256" key="4">
    <source>
        <dbReference type="ARBA" id="ARBA00022692"/>
    </source>
</evidence>
<dbReference type="SUPFAM" id="SSF50182">
    <property type="entry name" value="Sm-like ribonucleoproteins"/>
    <property type="match status" value="1"/>
</dbReference>
<dbReference type="PANTHER" id="PTHR43634">
    <property type="entry name" value="OW CONDUCTANCE MECHANOSENSITIVE CHANNEL"/>
    <property type="match status" value="1"/>
</dbReference>
<keyword evidence="12" id="KW-1185">Reference proteome</keyword>
<evidence type="ECO:0000313" key="11">
    <source>
        <dbReference type="EMBL" id="WGL17258.1"/>
    </source>
</evidence>
<dbReference type="EMBL" id="CP118605">
    <property type="protein sequence ID" value="WGL17258.1"/>
    <property type="molecule type" value="Genomic_DNA"/>
</dbReference>
<evidence type="ECO:0000256" key="1">
    <source>
        <dbReference type="ARBA" id="ARBA00004651"/>
    </source>
</evidence>
<accession>A0ABY8NEB4</accession>
<reference evidence="11 12" key="1">
    <citation type="submission" date="2023-02" db="EMBL/GenBank/DDBJ databases">
        <title>Description and genomic characterization of Microbulbifer bruguierae sp. nov., isolated from the sediment of mangrove plant Bruguiera sexangula.</title>
        <authorList>
            <person name="Long M."/>
        </authorList>
    </citation>
    <scope>NUCLEOTIDE SEQUENCE [LARGE SCALE GENOMIC DNA]</scope>
    <source>
        <strain evidence="11 12">H12</strain>
    </source>
</reference>
<evidence type="ECO:0000256" key="6">
    <source>
        <dbReference type="ARBA" id="ARBA00023136"/>
    </source>
</evidence>
<comment type="subcellular location">
    <subcellularLocation>
        <location evidence="1">Cell membrane</location>
        <topology evidence="1">Multi-pass membrane protein</topology>
    </subcellularLocation>
</comment>
<feature type="transmembrane region" description="Helical" evidence="7">
    <location>
        <begin position="161"/>
        <end position="181"/>
    </location>
</feature>
<feature type="domain" description="Mechanosensitive ion channel transmembrane helices 2/3" evidence="10">
    <location>
        <begin position="141"/>
        <end position="182"/>
    </location>
</feature>
<feature type="domain" description="Mechanosensitive ion channel MscS C-terminal" evidence="9">
    <location>
        <begin position="262"/>
        <end position="343"/>
    </location>
</feature>
<evidence type="ECO:0000256" key="3">
    <source>
        <dbReference type="ARBA" id="ARBA00022475"/>
    </source>
</evidence>
<dbReference type="InterPro" id="IPR023408">
    <property type="entry name" value="MscS_beta-dom_sf"/>
</dbReference>
<evidence type="ECO:0000256" key="5">
    <source>
        <dbReference type="ARBA" id="ARBA00022989"/>
    </source>
</evidence>
<evidence type="ECO:0000259" key="9">
    <source>
        <dbReference type="Pfam" id="PF21082"/>
    </source>
</evidence>
<organism evidence="11 12">
    <name type="scientific">Microbulbifer bruguierae</name>
    <dbReference type="NCBI Taxonomy" id="3029061"/>
    <lineage>
        <taxon>Bacteria</taxon>
        <taxon>Pseudomonadati</taxon>
        <taxon>Pseudomonadota</taxon>
        <taxon>Gammaproteobacteria</taxon>
        <taxon>Cellvibrionales</taxon>
        <taxon>Microbulbiferaceae</taxon>
        <taxon>Microbulbifer</taxon>
    </lineage>
</organism>
<dbReference type="Gene3D" id="3.30.70.100">
    <property type="match status" value="1"/>
</dbReference>